<gene>
    <name evidence="1" type="ORF">SAMN05421830_11667</name>
</gene>
<evidence type="ECO:0000313" key="1">
    <source>
        <dbReference type="EMBL" id="SFM14729.1"/>
    </source>
</evidence>
<evidence type="ECO:0000313" key="2">
    <source>
        <dbReference type="Proteomes" id="UP000199581"/>
    </source>
</evidence>
<dbReference type="AlphaFoldDB" id="A0A8G2C5R7"/>
<comment type="caution">
    <text evidence="1">The sequence shown here is derived from an EMBL/GenBank/DDBJ whole genome shotgun (WGS) entry which is preliminary data.</text>
</comment>
<dbReference type="Proteomes" id="UP000199581">
    <property type="component" value="Unassembled WGS sequence"/>
</dbReference>
<protein>
    <submittedName>
        <fullName evidence="1">Uncharacterized protein</fullName>
    </submittedName>
</protein>
<accession>A0A8G2C5R7</accession>
<organism evidence="1 2">
    <name type="scientific">Desulfomicrobium norvegicum (strain DSM 1741 / NCIMB 8310)</name>
    <name type="common">Desulfovibrio baculatus (strain Norway 4)</name>
    <name type="synonym">Desulfovibrio desulfuricans (strain Norway 4)</name>
    <dbReference type="NCBI Taxonomy" id="52561"/>
    <lineage>
        <taxon>Bacteria</taxon>
        <taxon>Pseudomonadati</taxon>
        <taxon>Thermodesulfobacteriota</taxon>
        <taxon>Desulfovibrionia</taxon>
        <taxon>Desulfovibrionales</taxon>
        <taxon>Desulfomicrobiaceae</taxon>
        <taxon>Desulfomicrobium</taxon>
    </lineage>
</organism>
<dbReference type="EMBL" id="FOTO01000016">
    <property type="protein sequence ID" value="SFM14729.1"/>
    <property type="molecule type" value="Genomic_DNA"/>
</dbReference>
<reference evidence="1 2" key="1">
    <citation type="submission" date="2016-10" db="EMBL/GenBank/DDBJ databases">
        <authorList>
            <person name="Varghese N."/>
            <person name="Submissions S."/>
        </authorList>
    </citation>
    <scope>NUCLEOTIDE SEQUENCE [LARGE SCALE GENOMIC DNA]</scope>
    <source>
        <strain evidence="1 2">DSM 1741</strain>
    </source>
</reference>
<name>A0A8G2C5R7_DESNO</name>
<proteinExistence type="predicted"/>
<keyword evidence="2" id="KW-1185">Reference proteome</keyword>
<sequence length="55" mass="6454">MLFFSKPDFSLNHLISIFSWRHMNFEYIALFDIEKSCFLSSYAASEDENSVRGIV</sequence>